<feature type="region of interest" description="Disordered" evidence="6">
    <location>
        <begin position="738"/>
        <end position="818"/>
    </location>
</feature>
<dbReference type="OMA" id="ALPKWAN"/>
<dbReference type="Gene3D" id="3.30.230.80">
    <property type="match status" value="1"/>
</dbReference>
<dbReference type="FunFam" id="3.30.565.10:FF:000005">
    <property type="entry name" value="Heat shock protein 90"/>
    <property type="match status" value="1"/>
</dbReference>
<feature type="binding site" evidence="5">
    <location>
        <position position="118"/>
    </location>
    <ligand>
        <name>ATP</name>
        <dbReference type="ChEBI" id="CHEBI:30616"/>
    </ligand>
</feature>
<dbReference type="PIRSF" id="PIRSF002583">
    <property type="entry name" value="Hsp90"/>
    <property type="match status" value="1"/>
</dbReference>
<dbReference type="Gene3D" id="1.20.120.790">
    <property type="entry name" value="Heat shock protein 90, C-terminal domain"/>
    <property type="match status" value="1"/>
</dbReference>
<dbReference type="GO" id="GO:0005524">
    <property type="term" value="F:ATP binding"/>
    <property type="evidence" value="ECO:0007669"/>
    <property type="project" value="UniProtKB-KW"/>
</dbReference>
<evidence type="ECO:0000256" key="7">
    <source>
        <dbReference type="SAM" id="SignalP"/>
    </source>
</evidence>
<dbReference type="InterPro" id="IPR001404">
    <property type="entry name" value="Hsp90_fam"/>
</dbReference>
<evidence type="ECO:0000256" key="6">
    <source>
        <dbReference type="SAM" id="MobiDB-lite"/>
    </source>
</evidence>
<dbReference type="InterPro" id="IPR020568">
    <property type="entry name" value="Ribosomal_Su5_D2-typ_SF"/>
</dbReference>
<keyword evidence="9" id="KW-1185">Reference proteome</keyword>
<dbReference type="InterPro" id="IPR036890">
    <property type="entry name" value="HATPase_C_sf"/>
</dbReference>
<dbReference type="eggNOG" id="KOG0020">
    <property type="taxonomic scope" value="Eukaryota"/>
</dbReference>
<keyword evidence="4" id="KW-0143">Chaperone</keyword>
<dbReference type="AlphaFoldDB" id="A0A0L0S113"/>
<feature type="binding site" evidence="5">
    <location>
        <position position="123"/>
    </location>
    <ligand>
        <name>ATP</name>
        <dbReference type="ChEBI" id="CHEBI:30616"/>
    </ligand>
</feature>
<comment type="similarity">
    <text evidence="1">Belongs to the heat shock protein 90 family.</text>
</comment>
<feature type="binding site" evidence="5">
    <location>
        <position position="76"/>
    </location>
    <ligand>
        <name>ATP</name>
        <dbReference type="ChEBI" id="CHEBI:30616"/>
    </ligand>
</feature>
<evidence type="ECO:0000313" key="9">
    <source>
        <dbReference type="Proteomes" id="UP000054350"/>
    </source>
</evidence>
<evidence type="ECO:0000313" key="8">
    <source>
        <dbReference type="EMBL" id="KNE56044.1"/>
    </source>
</evidence>
<feature type="binding site" evidence="5">
    <location>
        <position position="213"/>
    </location>
    <ligand>
        <name>ATP</name>
        <dbReference type="ChEBI" id="CHEBI:30616"/>
    </ligand>
</feature>
<feature type="compositionally biased region" description="Acidic residues" evidence="6">
    <location>
        <begin position="276"/>
        <end position="289"/>
    </location>
</feature>
<dbReference type="InterPro" id="IPR037196">
    <property type="entry name" value="HSP90_C"/>
</dbReference>
<keyword evidence="7" id="KW-0732">Signal</keyword>
<feature type="compositionally biased region" description="Acidic residues" evidence="6">
    <location>
        <begin position="751"/>
        <end position="762"/>
    </location>
</feature>
<sequence length="818" mass="91159">MTRRTTTRRSRAKPASRSRMPILAVLALLLAATTLAPLAARAEEFQFQSDVQRVMQIIINSLYKTKEIFLRELVSNAADAVEKSRFLGITDKNVLAGNPHFNITIEADKGARTLTIADSGIGMTKEDLQKNLGTIAKSGTADFLRALETSNDKNAVGLIGQFGCGFYASYLVADKVTVISKHPNDDQHIWESSAANAFTIVPDPAGNTLGRGTKIVLHLKDDATEYLEDATLRSLVTKYSEFVPFPIYLHTRKTIEVDAPAEEENAETDAAKKPESDDEDVVIENEDKEETTKTRKVKKEVDDWEQLNTQKPLWLRSPSGVSDDDYNAFFKAFFREQEDPSAHIHFKGEGGSDFKALLYIPNKPAQSVTHMNPESGLRNIKLFVRRVFITDELIDFLPRWLSFIKGIIDSDDFPLNVSRETVQETKLLKQIKNKIVSKALQLIRQISRDDAKYKAFYDKFGGYLKLGVLDDSRHQTKLAKLLRYATTASTTDLTSLDDYVARMRKGQKAIYYLTGSDVAQLRKSPYLETLVQRGYEVLLMDDGLDEYVTQTMPSFDGVALKNIGKGTLEFGDEDDTAKAQEKDLADKYQPLTTWLTTLFKDHVDKTVISNRLTTSPCALVAPEMGWTGRMQSMMMLQKDAMTGPNAVMYEYLAKQKKVLEINPKHPVMAALLAKVEDDDVNADTEDLARSLLDMAWIKGGYPVQDLDSLTRRIENAVRLGLGVDLTIQPEVDVKKAPEVDADRAKKTARDDEVDEESEEGDEATPVAAEKAPTKANAAEEEEVMPPKKDASAAKDAEPETKSPAEEDEDVAAGARDEL</sequence>
<evidence type="ECO:0000256" key="2">
    <source>
        <dbReference type="ARBA" id="ARBA00022741"/>
    </source>
</evidence>
<evidence type="ECO:0000256" key="4">
    <source>
        <dbReference type="ARBA" id="ARBA00023186"/>
    </source>
</evidence>
<proteinExistence type="inferred from homology"/>
<dbReference type="Gene3D" id="3.40.50.11260">
    <property type="match status" value="1"/>
</dbReference>
<dbReference type="Proteomes" id="UP000054350">
    <property type="component" value="Unassembled WGS sequence"/>
</dbReference>
<dbReference type="GO" id="GO:0051082">
    <property type="term" value="F:unfolded protein binding"/>
    <property type="evidence" value="ECO:0007669"/>
    <property type="project" value="InterPro"/>
</dbReference>
<dbReference type="SUPFAM" id="SSF54211">
    <property type="entry name" value="Ribosomal protein S5 domain 2-like"/>
    <property type="match status" value="1"/>
</dbReference>
<feature type="compositionally biased region" description="Basic and acidic residues" evidence="6">
    <location>
        <begin position="738"/>
        <end position="750"/>
    </location>
</feature>
<name>A0A0L0S113_ALLM3</name>
<dbReference type="Pfam" id="PF00183">
    <property type="entry name" value="HSP90"/>
    <property type="match status" value="1"/>
</dbReference>
<dbReference type="PANTHER" id="PTHR11528">
    <property type="entry name" value="HEAT SHOCK PROTEIN 90 FAMILY MEMBER"/>
    <property type="match status" value="1"/>
</dbReference>
<dbReference type="EMBL" id="GG745330">
    <property type="protein sequence ID" value="KNE56044.1"/>
    <property type="molecule type" value="Genomic_DNA"/>
</dbReference>
<feature type="binding site" evidence="5">
    <location>
        <position position="137"/>
    </location>
    <ligand>
        <name>ATP</name>
        <dbReference type="ChEBI" id="CHEBI:30616"/>
    </ligand>
</feature>
<feature type="compositionally biased region" description="Low complexity" evidence="6">
    <location>
        <begin position="767"/>
        <end position="776"/>
    </location>
</feature>
<dbReference type="SUPFAM" id="SSF110942">
    <property type="entry name" value="HSP90 C-terminal domain"/>
    <property type="match status" value="1"/>
</dbReference>
<dbReference type="PRINTS" id="PR00775">
    <property type="entry name" value="HEATSHOCK90"/>
</dbReference>
<dbReference type="Gene3D" id="3.30.565.10">
    <property type="entry name" value="Histidine kinase-like ATPase, C-terminal domain"/>
    <property type="match status" value="1"/>
</dbReference>
<dbReference type="STRING" id="578462.A0A0L0S113"/>
<reference evidence="9" key="2">
    <citation type="submission" date="2009-11" db="EMBL/GenBank/DDBJ databases">
        <title>The Genome Sequence of Allomyces macrogynus strain ATCC 38327.</title>
        <authorList>
            <consortium name="The Broad Institute Genome Sequencing Platform"/>
            <person name="Russ C."/>
            <person name="Cuomo C."/>
            <person name="Shea T."/>
            <person name="Young S.K."/>
            <person name="Zeng Q."/>
            <person name="Koehrsen M."/>
            <person name="Haas B."/>
            <person name="Borodovsky M."/>
            <person name="Guigo R."/>
            <person name="Alvarado L."/>
            <person name="Berlin A."/>
            <person name="Borenstein D."/>
            <person name="Chen Z."/>
            <person name="Engels R."/>
            <person name="Freedman E."/>
            <person name="Gellesch M."/>
            <person name="Goldberg J."/>
            <person name="Griggs A."/>
            <person name="Gujja S."/>
            <person name="Heiman D."/>
            <person name="Hepburn T."/>
            <person name="Howarth C."/>
            <person name="Jen D."/>
            <person name="Larson L."/>
            <person name="Lewis B."/>
            <person name="Mehta T."/>
            <person name="Park D."/>
            <person name="Pearson M."/>
            <person name="Roberts A."/>
            <person name="Saif S."/>
            <person name="Shenoy N."/>
            <person name="Sisk P."/>
            <person name="Stolte C."/>
            <person name="Sykes S."/>
            <person name="Walk T."/>
            <person name="White J."/>
            <person name="Yandava C."/>
            <person name="Burger G."/>
            <person name="Gray M.W."/>
            <person name="Holland P.W.H."/>
            <person name="King N."/>
            <person name="Lang F.B.F."/>
            <person name="Roger A.J."/>
            <person name="Ruiz-Trillo I."/>
            <person name="Lander E."/>
            <person name="Nusbaum C."/>
        </authorList>
    </citation>
    <scope>NUCLEOTIDE SEQUENCE [LARGE SCALE GENOMIC DNA]</scope>
    <source>
        <strain evidence="9">ATCC 38327</strain>
    </source>
</reference>
<feature type="binding site" evidence="5">
    <location>
        <position position="419"/>
    </location>
    <ligand>
        <name>ATP</name>
        <dbReference type="ChEBI" id="CHEBI:30616"/>
    </ligand>
</feature>
<dbReference type="OrthoDB" id="28737at2759"/>
<reference evidence="8 9" key="1">
    <citation type="submission" date="2009-11" db="EMBL/GenBank/DDBJ databases">
        <title>Annotation of Allomyces macrogynus ATCC 38327.</title>
        <authorList>
            <consortium name="The Broad Institute Genome Sequencing Platform"/>
            <person name="Russ C."/>
            <person name="Cuomo C."/>
            <person name="Burger G."/>
            <person name="Gray M.W."/>
            <person name="Holland P.W.H."/>
            <person name="King N."/>
            <person name="Lang F.B.F."/>
            <person name="Roger A.J."/>
            <person name="Ruiz-Trillo I."/>
            <person name="Young S.K."/>
            <person name="Zeng Q."/>
            <person name="Gargeya S."/>
            <person name="Fitzgerald M."/>
            <person name="Haas B."/>
            <person name="Abouelleil A."/>
            <person name="Alvarado L."/>
            <person name="Arachchi H.M."/>
            <person name="Berlin A."/>
            <person name="Chapman S.B."/>
            <person name="Gearin G."/>
            <person name="Goldberg J."/>
            <person name="Griggs A."/>
            <person name="Gujja S."/>
            <person name="Hansen M."/>
            <person name="Heiman D."/>
            <person name="Howarth C."/>
            <person name="Larimer J."/>
            <person name="Lui A."/>
            <person name="MacDonald P.J.P."/>
            <person name="McCowen C."/>
            <person name="Montmayeur A."/>
            <person name="Murphy C."/>
            <person name="Neiman D."/>
            <person name="Pearson M."/>
            <person name="Priest M."/>
            <person name="Roberts A."/>
            <person name="Saif S."/>
            <person name="Shea T."/>
            <person name="Sisk P."/>
            <person name="Stolte C."/>
            <person name="Sykes S."/>
            <person name="Wortman J."/>
            <person name="Nusbaum C."/>
            <person name="Birren B."/>
        </authorList>
    </citation>
    <scope>NUCLEOTIDE SEQUENCE [LARGE SCALE GENOMIC DNA]</scope>
    <source>
        <strain evidence="8 9">ATCC 38327</strain>
    </source>
</reference>
<feature type="compositionally biased region" description="Basic and acidic residues" evidence="6">
    <location>
        <begin position="784"/>
        <end position="804"/>
    </location>
</feature>
<evidence type="ECO:0000256" key="5">
    <source>
        <dbReference type="PIRSR" id="PIRSR002583-1"/>
    </source>
</evidence>
<dbReference type="NCBIfam" id="NF003555">
    <property type="entry name" value="PRK05218.1"/>
    <property type="match status" value="1"/>
</dbReference>
<keyword evidence="2 5" id="KW-0547">Nucleotide-binding</keyword>
<dbReference type="CDD" id="cd16927">
    <property type="entry name" value="HATPase_Hsp90-like"/>
    <property type="match status" value="1"/>
</dbReference>
<feature type="binding site" evidence="5">
    <location>
        <position position="131"/>
    </location>
    <ligand>
        <name>ATP</name>
        <dbReference type="ChEBI" id="CHEBI:30616"/>
    </ligand>
</feature>
<feature type="binding site" evidence="5">
    <location>
        <begin position="161"/>
        <end position="166"/>
    </location>
    <ligand>
        <name>ATP</name>
        <dbReference type="ChEBI" id="CHEBI:30616"/>
    </ligand>
</feature>
<feature type="chain" id="PRO_5005547770" description="Hsp90-like protein" evidence="7">
    <location>
        <begin position="43"/>
        <end position="818"/>
    </location>
</feature>
<keyword evidence="3 5" id="KW-0067">ATP-binding</keyword>
<dbReference type="VEuPathDB" id="FungiDB:AMAG_17863"/>
<evidence type="ECO:0000256" key="3">
    <source>
        <dbReference type="ARBA" id="ARBA00022840"/>
    </source>
</evidence>
<evidence type="ECO:0000256" key="1">
    <source>
        <dbReference type="ARBA" id="ARBA00008239"/>
    </source>
</evidence>
<accession>A0A0L0S113</accession>
<protein>
    <recommendedName>
        <fullName evidence="10">Hsp90-like protein</fullName>
    </recommendedName>
</protein>
<dbReference type="InterPro" id="IPR020575">
    <property type="entry name" value="Hsp90_N"/>
</dbReference>
<feature type="binding site" evidence="5">
    <location>
        <begin position="138"/>
        <end position="139"/>
    </location>
    <ligand>
        <name>ATP</name>
        <dbReference type="ChEBI" id="CHEBI:30616"/>
    </ligand>
</feature>
<evidence type="ECO:0008006" key="10">
    <source>
        <dbReference type="Google" id="ProtNLM"/>
    </source>
</evidence>
<feature type="region of interest" description="Disordered" evidence="6">
    <location>
        <begin position="262"/>
        <end position="294"/>
    </location>
</feature>
<dbReference type="HAMAP" id="MF_00505">
    <property type="entry name" value="HSP90"/>
    <property type="match status" value="1"/>
</dbReference>
<dbReference type="Pfam" id="PF13589">
    <property type="entry name" value="HATPase_c_3"/>
    <property type="match status" value="1"/>
</dbReference>
<feature type="binding site" evidence="5">
    <location>
        <position position="72"/>
    </location>
    <ligand>
        <name>ATP</name>
        <dbReference type="ChEBI" id="CHEBI:30616"/>
    </ligand>
</feature>
<dbReference type="SUPFAM" id="SSF55874">
    <property type="entry name" value="ATPase domain of HSP90 chaperone/DNA topoisomerase II/histidine kinase"/>
    <property type="match status" value="1"/>
</dbReference>
<feature type="signal peptide" evidence="7">
    <location>
        <begin position="1"/>
        <end position="42"/>
    </location>
</feature>
<organism evidence="8 9">
    <name type="scientific">Allomyces macrogynus (strain ATCC 38327)</name>
    <name type="common">Allomyces javanicus var. macrogynus</name>
    <dbReference type="NCBI Taxonomy" id="578462"/>
    <lineage>
        <taxon>Eukaryota</taxon>
        <taxon>Fungi</taxon>
        <taxon>Fungi incertae sedis</taxon>
        <taxon>Blastocladiomycota</taxon>
        <taxon>Blastocladiomycetes</taxon>
        <taxon>Blastocladiales</taxon>
        <taxon>Blastocladiaceae</taxon>
        <taxon>Allomyces</taxon>
    </lineage>
</organism>
<gene>
    <name evidence="8" type="ORF">AMAG_17863</name>
</gene>
<dbReference type="GO" id="GO:0140662">
    <property type="term" value="F:ATP-dependent protein folding chaperone"/>
    <property type="evidence" value="ECO:0007669"/>
    <property type="project" value="InterPro"/>
</dbReference>
<dbReference type="GO" id="GO:0016887">
    <property type="term" value="F:ATP hydrolysis activity"/>
    <property type="evidence" value="ECO:0007669"/>
    <property type="project" value="InterPro"/>
</dbReference>